<accession>D2QCK6</accession>
<dbReference type="RefSeq" id="WP_012926560.1">
    <property type="nucleotide sequence ID" value="NC_013730.1"/>
</dbReference>
<dbReference type="KEGG" id="sli:Slin_1966"/>
<dbReference type="Proteomes" id="UP000002028">
    <property type="component" value="Chromosome"/>
</dbReference>
<dbReference type="EMBL" id="CP001769">
    <property type="protein sequence ID" value="ADB38011.1"/>
    <property type="molecule type" value="Genomic_DNA"/>
</dbReference>
<gene>
    <name evidence="1" type="ordered locus">Slin_1966</name>
</gene>
<name>D2QCK6_SPILD</name>
<evidence type="ECO:0000313" key="2">
    <source>
        <dbReference type="Proteomes" id="UP000002028"/>
    </source>
</evidence>
<proteinExistence type="predicted"/>
<evidence type="ECO:0000313" key="1">
    <source>
        <dbReference type="EMBL" id="ADB38011.1"/>
    </source>
</evidence>
<protein>
    <submittedName>
        <fullName evidence="1">Uncharacterized protein</fullName>
    </submittedName>
</protein>
<reference evidence="1 2" key="1">
    <citation type="journal article" date="2010" name="Stand. Genomic Sci.">
        <title>Complete genome sequence of Spirosoma linguale type strain (1).</title>
        <authorList>
            <person name="Lail K."/>
            <person name="Sikorski J."/>
            <person name="Saunders E."/>
            <person name="Lapidus A."/>
            <person name="Glavina Del Rio T."/>
            <person name="Copeland A."/>
            <person name="Tice H."/>
            <person name="Cheng J.-F."/>
            <person name="Lucas S."/>
            <person name="Nolan M."/>
            <person name="Bruce D."/>
            <person name="Goodwin L."/>
            <person name="Pitluck S."/>
            <person name="Ivanova N."/>
            <person name="Mavromatis K."/>
            <person name="Ovchinnikova G."/>
            <person name="Pati A."/>
            <person name="Chen A."/>
            <person name="Palaniappan K."/>
            <person name="Land M."/>
            <person name="Hauser L."/>
            <person name="Chang Y.-J."/>
            <person name="Jeffries C.D."/>
            <person name="Chain P."/>
            <person name="Brettin T."/>
            <person name="Detter J.C."/>
            <person name="Schuetze A."/>
            <person name="Rohde M."/>
            <person name="Tindall B.J."/>
            <person name="Goeker M."/>
            <person name="Bristow J."/>
            <person name="Eisen J.A."/>
            <person name="Markowitz V."/>
            <person name="Hugenholtz P."/>
            <person name="Kyrpides N.C."/>
            <person name="Klenk H.-P."/>
            <person name="Chen F."/>
        </authorList>
    </citation>
    <scope>NUCLEOTIDE SEQUENCE [LARGE SCALE GENOMIC DNA]</scope>
    <source>
        <strain evidence="2">ATCC 33905 / DSM 74 / LMG 10896 / Claus 1</strain>
    </source>
</reference>
<dbReference type="STRING" id="504472.Slin_1966"/>
<sequence>MNESIISLDKIEAVKVQLNTAIELIFSSSHDIPVIVLVYGAWSILKDLLPITTTRNWVRECNPLMDADKLFNKLNAVWNFCKHADRDPDKIIQYPKDIGELALILAIHDFAQLSEQTLAMDVYQLWAFAKYRQILGQHDVLSEGIELFPDLHLLSTTEQAKRGLAQLNNVKSGR</sequence>
<dbReference type="HOGENOM" id="CLU_1420011_0_0_10"/>
<dbReference type="AlphaFoldDB" id="D2QCK6"/>
<keyword evidence="2" id="KW-1185">Reference proteome</keyword>
<organism evidence="1 2">
    <name type="scientific">Spirosoma linguale (strain ATCC 33905 / DSM 74 / LMG 10896 / Claus 1)</name>
    <dbReference type="NCBI Taxonomy" id="504472"/>
    <lineage>
        <taxon>Bacteria</taxon>
        <taxon>Pseudomonadati</taxon>
        <taxon>Bacteroidota</taxon>
        <taxon>Cytophagia</taxon>
        <taxon>Cytophagales</taxon>
        <taxon>Cytophagaceae</taxon>
        <taxon>Spirosoma</taxon>
    </lineage>
</organism>